<dbReference type="AlphaFoldDB" id="A0AAW2NNF4"/>
<accession>A0AAW2NNF4</accession>
<reference evidence="3" key="1">
    <citation type="submission" date="2020-06" db="EMBL/GenBank/DDBJ databases">
        <authorList>
            <person name="Li T."/>
            <person name="Hu X."/>
            <person name="Zhang T."/>
            <person name="Song X."/>
            <person name="Zhang H."/>
            <person name="Dai N."/>
            <person name="Sheng W."/>
            <person name="Hou X."/>
            <person name="Wei L."/>
        </authorList>
    </citation>
    <scope>NUCLEOTIDE SEQUENCE</scope>
    <source>
        <strain evidence="3">G02</strain>
        <tissue evidence="3">Leaf</tissue>
    </source>
</reference>
<comment type="caution">
    <text evidence="3">The sequence shown here is derived from an EMBL/GenBank/DDBJ whole genome shotgun (WGS) entry which is preliminary data.</text>
</comment>
<dbReference type="EMBL" id="JACGWJ010000019">
    <property type="protein sequence ID" value="KAL0344923.1"/>
    <property type="molecule type" value="Genomic_DNA"/>
</dbReference>
<evidence type="ECO:0000256" key="2">
    <source>
        <dbReference type="ARBA" id="ARBA00022801"/>
    </source>
</evidence>
<sequence length="108" mass="11844">MDSQNSLVLISSNVDVPLVSDYQVARYNAVKLTRRDFDKDFVFGSATSAYQVEGAFAEGGKGPSNWDAFALRKPGISSPSTSALLPDTSAKLQFYAITCDPREQFRQN</sequence>
<name>A0AAW2NNF4_SESRA</name>
<keyword evidence="2" id="KW-0378">Hydrolase</keyword>
<dbReference type="InterPro" id="IPR001360">
    <property type="entry name" value="Glyco_hydro_1"/>
</dbReference>
<dbReference type="SUPFAM" id="SSF51445">
    <property type="entry name" value="(Trans)glycosidases"/>
    <property type="match status" value="1"/>
</dbReference>
<dbReference type="PROSITE" id="PS00653">
    <property type="entry name" value="GLYCOSYL_HYDROL_F1_2"/>
    <property type="match status" value="1"/>
</dbReference>
<evidence type="ECO:0000256" key="1">
    <source>
        <dbReference type="ARBA" id="ARBA00010838"/>
    </source>
</evidence>
<dbReference type="GO" id="GO:0004553">
    <property type="term" value="F:hydrolase activity, hydrolyzing O-glycosyl compounds"/>
    <property type="evidence" value="ECO:0007669"/>
    <property type="project" value="InterPro"/>
</dbReference>
<evidence type="ECO:0000313" key="3">
    <source>
        <dbReference type="EMBL" id="KAL0344923.1"/>
    </source>
</evidence>
<reference evidence="3" key="2">
    <citation type="journal article" date="2024" name="Plant">
        <title>Genomic evolution and insights into agronomic trait innovations of Sesamum species.</title>
        <authorList>
            <person name="Miao H."/>
            <person name="Wang L."/>
            <person name="Qu L."/>
            <person name="Liu H."/>
            <person name="Sun Y."/>
            <person name="Le M."/>
            <person name="Wang Q."/>
            <person name="Wei S."/>
            <person name="Zheng Y."/>
            <person name="Lin W."/>
            <person name="Duan Y."/>
            <person name="Cao H."/>
            <person name="Xiong S."/>
            <person name="Wang X."/>
            <person name="Wei L."/>
            <person name="Li C."/>
            <person name="Ma Q."/>
            <person name="Ju M."/>
            <person name="Zhao R."/>
            <person name="Li G."/>
            <person name="Mu C."/>
            <person name="Tian Q."/>
            <person name="Mei H."/>
            <person name="Zhang T."/>
            <person name="Gao T."/>
            <person name="Zhang H."/>
        </authorList>
    </citation>
    <scope>NUCLEOTIDE SEQUENCE</scope>
    <source>
        <strain evidence="3">G02</strain>
    </source>
</reference>
<dbReference type="InterPro" id="IPR017853">
    <property type="entry name" value="GH"/>
</dbReference>
<comment type="similarity">
    <text evidence="1">Belongs to the glycosyl hydrolase 1 family.</text>
</comment>
<dbReference type="Gene3D" id="3.20.20.80">
    <property type="entry name" value="Glycosidases"/>
    <property type="match status" value="1"/>
</dbReference>
<organism evidence="3">
    <name type="scientific">Sesamum radiatum</name>
    <name type="common">Black benniseed</name>
    <dbReference type="NCBI Taxonomy" id="300843"/>
    <lineage>
        <taxon>Eukaryota</taxon>
        <taxon>Viridiplantae</taxon>
        <taxon>Streptophyta</taxon>
        <taxon>Embryophyta</taxon>
        <taxon>Tracheophyta</taxon>
        <taxon>Spermatophyta</taxon>
        <taxon>Magnoliopsida</taxon>
        <taxon>eudicotyledons</taxon>
        <taxon>Gunneridae</taxon>
        <taxon>Pentapetalae</taxon>
        <taxon>asterids</taxon>
        <taxon>lamiids</taxon>
        <taxon>Lamiales</taxon>
        <taxon>Pedaliaceae</taxon>
        <taxon>Sesamum</taxon>
    </lineage>
</organism>
<dbReference type="GO" id="GO:0005975">
    <property type="term" value="P:carbohydrate metabolic process"/>
    <property type="evidence" value="ECO:0007669"/>
    <property type="project" value="InterPro"/>
</dbReference>
<proteinExistence type="inferred from homology"/>
<dbReference type="Pfam" id="PF00232">
    <property type="entry name" value="Glyco_hydro_1"/>
    <property type="match status" value="1"/>
</dbReference>
<protein>
    <submittedName>
        <fullName evidence="3">Beta-glucosidase 13</fullName>
    </submittedName>
</protein>
<dbReference type="InterPro" id="IPR033132">
    <property type="entry name" value="GH_1_N_CS"/>
</dbReference>
<gene>
    <name evidence="3" type="ORF">Sradi_4323600</name>
</gene>